<protein>
    <submittedName>
        <fullName evidence="2">Uncharacterized protein</fullName>
    </submittedName>
</protein>
<evidence type="ECO:0000313" key="2">
    <source>
        <dbReference type="EMBL" id="KAK5895596.1"/>
    </source>
</evidence>
<gene>
    <name evidence="2" type="ORF">CgunFtcFv8_009276</name>
</gene>
<name>A0AAN8GY17_CHAGU</name>
<dbReference type="EMBL" id="JAURVH010001534">
    <property type="protein sequence ID" value="KAK5895596.1"/>
    <property type="molecule type" value="Genomic_DNA"/>
</dbReference>
<feature type="transmembrane region" description="Helical" evidence="1">
    <location>
        <begin position="21"/>
        <end position="40"/>
    </location>
</feature>
<organism evidence="2 3">
    <name type="scientific">Champsocephalus gunnari</name>
    <name type="common">Mackerel icefish</name>
    <dbReference type="NCBI Taxonomy" id="52237"/>
    <lineage>
        <taxon>Eukaryota</taxon>
        <taxon>Metazoa</taxon>
        <taxon>Chordata</taxon>
        <taxon>Craniata</taxon>
        <taxon>Vertebrata</taxon>
        <taxon>Euteleostomi</taxon>
        <taxon>Actinopterygii</taxon>
        <taxon>Neopterygii</taxon>
        <taxon>Teleostei</taxon>
        <taxon>Neoteleostei</taxon>
        <taxon>Acanthomorphata</taxon>
        <taxon>Eupercaria</taxon>
        <taxon>Perciformes</taxon>
        <taxon>Notothenioidei</taxon>
        <taxon>Channichthyidae</taxon>
        <taxon>Champsocephalus</taxon>
    </lineage>
</organism>
<accession>A0AAN8GY17</accession>
<keyword evidence="1" id="KW-0812">Transmembrane</keyword>
<comment type="caution">
    <text evidence="2">The sequence shown here is derived from an EMBL/GenBank/DDBJ whole genome shotgun (WGS) entry which is preliminary data.</text>
</comment>
<dbReference type="Proteomes" id="UP001331515">
    <property type="component" value="Unassembled WGS sequence"/>
</dbReference>
<evidence type="ECO:0000256" key="1">
    <source>
        <dbReference type="SAM" id="Phobius"/>
    </source>
</evidence>
<keyword evidence="3" id="KW-1185">Reference proteome</keyword>
<sequence length="132" mass="15010">MRKPRCLKSDRSRYLLTISQAVRFSFVVVVMAISSLFLILPGGGPRGLMREPATQQFNTSPPRIRKLPLQPNWLKRYWLRGASVLRNTGLPVIASPLAMGRFFKKYFPIIVRAGCRLKASPSPVRREDRGDL</sequence>
<reference evidence="2 3" key="1">
    <citation type="journal article" date="2023" name="Mol. Biol. Evol.">
        <title>Genomics of Secondarily Temperate Adaptation in the Only Non-Antarctic Icefish.</title>
        <authorList>
            <person name="Rivera-Colon A.G."/>
            <person name="Rayamajhi N."/>
            <person name="Minhas B.F."/>
            <person name="Madrigal G."/>
            <person name="Bilyk K.T."/>
            <person name="Yoon V."/>
            <person name="Hune M."/>
            <person name="Gregory S."/>
            <person name="Cheng C.H.C."/>
            <person name="Catchen J.M."/>
        </authorList>
    </citation>
    <scope>NUCLEOTIDE SEQUENCE [LARGE SCALE GENOMIC DNA]</scope>
    <source>
        <tissue evidence="2">White muscle</tissue>
    </source>
</reference>
<keyword evidence="1" id="KW-0472">Membrane</keyword>
<dbReference type="AlphaFoldDB" id="A0AAN8GY17"/>
<evidence type="ECO:0000313" key="3">
    <source>
        <dbReference type="Proteomes" id="UP001331515"/>
    </source>
</evidence>
<keyword evidence="1" id="KW-1133">Transmembrane helix</keyword>
<proteinExistence type="predicted"/>